<dbReference type="InterPro" id="IPR036291">
    <property type="entry name" value="NAD(P)-bd_dom_sf"/>
</dbReference>
<dbReference type="SUPFAM" id="SSF51735">
    <property type="entry name" value="NAD(P)-binding Rossmann-fold domains"/>
    <property type="match status" value="1"/>
</dbReference>
<gene>
    <name evidence="1" type="ORF">FGADI_8034</name>
</gene>
<name>A0A8H4WUU6_9HYPO</name>
<dbReference type="Proteomes" id="UP000604273">
    <property type="component" value="Unassembled WGS sequence"/>
</dbReference>
<proteinExistence type="predicted"/>
<organism evidence="1 2">
    <name type="scientific">Fusarium gaditjirri</name>
    <dbReference type="NCBI Taxonomy" id="282569"/>
    <lineage>
        <taxon>Eukaryota</taxon>
        <taxon>Fungi</taxon>
        <taxon>Dikarya</taxon>
        <taxon>Ascomycota</taxon>
        <taxon>Pezizomycotina</taxon>
        <taxon>Sordariomycetes</taxon>
        <taxon>Hypocreomycetidae</taxon>
        <taxon>Hypocreales</taxon>
        <taxon>Nectriaceae</taxon>
        <taxon>Fusarium</taxon>
        <taxon>Fusarium nisikadoi species complex</taxon>
    </lineage>
</organism>
<dbReference type="AlphaFoldDB" id="A0A8H4WUU6"/>
<keyword evidence="2" id="KW-1185">Reference proteome</keyword>
<reference evidence="1" key="1">
    <citation type="journal article" date="2020" name="BMC Genomics">
        <title>Correction to: Identification and distribution of gene clusters required for synthesis of sphingolipid metabolism inhibitors in diverse species of the filamentous fungus Fusarium.</title>
        <authorList>
            <person name="Kim H.S."/>
            <person name="Lohmar J.M."/>
            <person name="Busman M."/>
            <person name="Brown D.W."/>
            <person name="Naumann T.A."/>
            <person name="Divon H.H."/>
            <person name="Lysoe E."/>
            <person name="Uhlig S."/>
            <person name="Proctor R.H."/>
        </authorList>
    </citation>
    <scope>NUCLEOTIDE SEQUENCE</scope>
    <source>
        <strain evidence="1">NRRL 45417</strain>
    </source>
</reference>
<evidence type="ECO:0000313" key="1">
    <source>
        <dbReference type="EMBL" id="KAF4950686.1"/>
    </source>
</evidence>
<evidence type="ECO:0000313" key="2">
    <source>
        <dbReference type="Proteomes" id="UP000604273"/>
    </source>
</evidence>
<comment type="caution">
    <text evidence="1">The sequence shown here is derived from an EMBL/GenBank/DDBJ whole genome shotgun (WGS) entry which is preliminary data.</text>
</comment>
<dbReference type="OrthoDB" id="2735536at2759"/>
<accession>A0A8H4WUU6</accession>
<dbReference type="EMBL" id="JABFAI010000200">
    <property type="protein sequence ID" value="KAF4950686.1"/>
    <property type="molecule type" value="Genomic_DNA"/>
</dbReference>
<protein>
    <recommendedName>
        <fullName evidence="3">Ketoreductase</fullName>
    </recommendedName>
</protein>
<evidence type="ECO:0008006" key="3">
    <source>
        <dbReference type="Google" id="ProtNLM"/>
    </source>
</evidence>
<reference evidence="1" key="2">
    <citation type="submission" date="2020-05" db="EMBL/GenBank/DDBJ databases">
        <authorList>
            <person name="Kim H.-S."/>
            <person name="Proctor R.H."/>
            <person name="Brown D.W."/>
        </authorList>
    </citation>
    <scope>NUCLEOTIDE SEQUENCE</scope>
    <source>
        <strain evidence="1">NRRL 45417</strain>
    </source>
</reference>
<dbReference type="Gene3D" id="3.40.50.720">
    <property type="entry name" value="NAD(P)-binding Rossmann-like Domain"/>
    <property type="match status" value="1"/>
</dbReference>
<sequence>MTWILVTSGTGFVVGHVIYVLLKRGHSVVTTVHSEPKAQSIRNAFHGVGEEKLNFDIVPDIAAKDAFQGLGAHGLEAAIQVASPMS</sequence>